<dbReference type="PANTHER" id="PTHR37451">
    <property type="entry name" value="MARVEL DOMAIN"/>
    <property type="match status" value="1"/>
</dbReference>
<feature type="compositionally biased region" description="Pro residues" evidence="5">
    <location>
        <begin position="328"/>
        <end position="338"/>
    </location>
</feature>
<evidence type="ECO:0000256" key="4">
    <source>
        <dbReference type="ARBA" id="ARBA00023136"/>
    </source>
</evidence>
<evidence type="ECO:0000256" key="6">
    <source>
        <dbReference type="SAM" id="Phobius"/>
    </source>
</evidence>
<sequence>MADAAIPQQQYAAPAAVPQGAEERYIQQTPVWVVVVRGVQVLFGFVILVMAGYLIHGYAQGANGFAVVCGLFTWITVTYILVSEKVASARKAYEIWAVLALDFLMALFWLASLGSNAALRATFNTRVTVSNCYDDGSSVSAHHCTVEYRSVLSKRAAVANATGLALMSAIAGLSALEWLLFVATLVFHGHTYRLWHQEHKKPSVDNATVEMKAQGTPMLAAQDPAAAAAAHPQYTDQQQYQSQMYPPHEQPGYQQQQQQAAAAAYPPQQPTPDPYAQQAAAYPPQQQQYQQAAPQQQQQQQPYAAYPDPNQAQYQQQQAYSPHGTPAPGQPYYPPQQPQHPQQQ</sequence>
<keyword evidence="2 6" id="KW-0812">Transmembrane</keyword>
<evidence type="ECO:0000256" key="5">
    <source>
        <dbReference type="SAM" id="MobiDB-lite"/>
    </source>
</evidence>
<protein>
    <recommendedName>
        <fullName evidence="7">MARVEL domain-containing protein</fullName>
    </recommendedName>
</protein>
<evidence type="ECO:0000256" key="2">
    <source>
        <dbReference type="ARBA" id="ARBA00022692"/>
    </source>
</evidence>
<feature type="domain" description="MARVEL" evidence="7">
    <location>
        <begin position="34"/>
        <end position="187"/>
    </location>
</feature>
<dbReference type="Proteomes" id="UP001197093">
    <property type="component" value="Unassembled WGS sequence"/>
</dbReference>
<feature type="transmembrane region" description="Helical" evidence="6">
    <location>
        <begin position="93"/>
        <end position="111"/>
    </location>
</feature>
<feature type="transmembrane region" description="Helical" evidence="6">
    <location>
        <begin position="31"/>
        <end position="55"/>
    </location>
</feature>
<evidence type="ECO:0000313" key="9">
    <source>
        <dbReference type="Proteomes" id="UP001197093"/>
    </source>
</evidence>
<dbReference type="PANTHER" id="PTHR37451:SF4">
    <property type="entry name" value="MARVEL DOMAIN-CONTAINING PROTEIN"/>
    <property type="match status" value="1"/>
</dbReference>
<name>A0AAD4EQW4_9PEZI</name>
<dbReference type="AlphaFoldDB" id="A0AAD4EQW4"/>
<dbReference type="InterPro" id="IPR008253">
    <property type="entry name" value="Marvel"/>
</dbReference>
<reference evidence="8" key="1">
    <citation type="submission" date="2023-02" db="EMBL/GenBank/DDBJ databases">
        <authorList>
            <person name="Palmer J.M."/>
        </authorList>
    </citation>
    <scope>NUCLEOTIDE SEQUENCE</scope>
    <source>
        <strain evidence="8">FW57</strain>
    </source>
</reference>
<gene>
    <name evidence="8" type="ORF">NEMBOFW57_008118</name>
</gene>
<evidence type="ECO:0000313" key="8">
    <source>
        <dbReference type="EMBL" id="KAG7285824.1"/>
    </source>
</evidence>
<keyword evidence="3 6" id="KW-1133">Transmembrane helix</keyword>
<evidence type="ECO:0000256" key="1">
    <source>
        <dbReference type="ARBA" id="ARBA00004141"/>
    </source>
</evidence>
<feature type="region of interest" description="Disordered" evidence="5">
    <location>
        <begin position="220"/>
        <end position="344"/>
    </location>
</feature>
<feature type="compositionally biased region" description="Low complexity" evidence="5">
    <location>
        <begin position="220"/>
        <end position="266"/>
    </location>
</feature>
<feature type="compositionally biased region" description="Low complexity" evidence="5">
    <location>
        <begin position="274"/>
        <end position="320"/>
    </location>
</feature>
<proteinExistence type="predicted"/>
<accession>A0AAD4EQW4</accession>
<feature type="transmembrane region" description="Helical" evidence="6">
    <location>
        <begin position="164"/>
        <end position="187"/>
    </location>
</feature>
<evidence type="ECO:0000259" key="7">
    <source>
        <dbReference type="Pfam" id="PF01284"/>
    </source>
</evidence>
<keyword evidence="4 6" id="KW-0472">Membrane</keyword>
<dbReference type="EMBL" id="JAHCVI010000004">
    <property type="protein sequence ID" value="KAG7285824.1"/>
    <property type="molecule type" value="Genomic_DNA"/>
</dbReference>
<feature type="transmembrane region" description="Helical" evidence="6">
    <location>
        <begin position="61"/>
        <end position="81"/>
    </location>
</feature>
<dbReference type="GO" id="GO:0016020">
    <property type="term" value="C:membrane"/>
    <property type="evidence" value="ECO:0007669"/>
    <property type="project" value="UniProtKB-SubCell"/>
</dbReference>
<keyword evidence="9" id="KW-1185">Reference proteome</keyword>
<comment type="caution">
    <text evidence="8">The sequence shown here is derived from an EMBL/GenBank/DDBJ whole genome shotgun (WGS) entry which is preliminary data.</text>
</comment>
<evidence type="ECO:0000256" key="3">
    <source>
        <dbReference type="ARBA" id="ARBA00022989"/>
    </source>
</evidence>
<dbReference type="Pfam" id="PF01284">
    <property type="entry name" value="MARVEL"/>
    <property type="match status" value="1"/>
</dbReference>
<organism evidence="8 9">
    <name type="scientific">Staphylotrichum longicolle</name>
    <dbReference type="NCBI Taxonomy" id="669026"/>
    <lineage>
        <taxon>Eukaryota</taxon>
        <taxon>Fungi</taxon>
        <taxon>Dikarya</taxon>
        <taxon>Ascomycota</taxon>
        <taxon>Pezizomycotina</taxon>
        <taxon>Sordariomycetes</taxon>
        <taxon>Sordariomycetidae</taxon>
        <taxon>Sordariales</taxon>
        <taxon>Chaetomiaceae</taxon>
        <taxon>Staphylotrichum</taxon>
    </lineage>
</organism>
<comment type="subcellular location">
    <subcellularLocation>
        <location evidence="1">Membrane</location>
        <topology evidence="1">Multi-pass membrane protein</topology>
    </subcellularLocation>
</comment>